<evidence type="ECO:0000256" key="6">
    <source>
        <dbReference type="ARBA" id="ARBA00022967"/>
    </source>
</evidence>
<keyword evidence="4" id="KW-0547">Nucleotide-binding</keyword>
<name>A0A0C2FS34_9BILA</name>
<keyword evidence="5" id="KW-0067">ATP-binding</keyword>
<keyword evidence="7" id="KW-0406">Ion transport</keyword>
<keyword evidence="3" id="KW-0813">Transport</keyword>
<dbReference type="AlphaFoldDB" id="A0A0C2FS34"/>
<dbReference type="InterPro" id="IPR022878">
    <property type="entry name" value="V-ATPase_asu"/>
</dbReference>
<evidence type="ECO:0000256" key="2">
    <source>
        <dbReference type="ARBA" id="ARBA00012473"/>
    </source>
</evidence>
<feature type="non-terminal residue" evidence="8">
    <location>
        <position position="1"/>
    </location>
</feature>
<dbReference type="GO" id="GO:0005765">
    <property type="term" value="C:lysosomal membrane"/>
    <property type="evidence" value="ECO:0007669"/>
    <property type="project" value="TreeGrafter"/>
</dbReference>
<sequence length="73" mass="8524">ISFYDLARHAVESTAQSENKVTWAIIRDHMGDLLYQLSSMKFKDPVKDGEEKIKKDYDDLLEAMQNAFRNLED</sequence>
<reference evidence="8 10" key="1">
    <citation type="submission" date="2013-12" db="EMBL/GenBank/DDBJ databases">
        <title>Draft genome of the parsitic nematode Ancylostoma duodenale.</title>
        <authorList>
            <person name="Mitreva M."/>
        </authorList>
    </citation>
    <scope>NUCLEOTIDE SEQUENCE [LARGE SCALE GENOMIC DNA]</scope>
    <source>
        <strain evidence="8 10">Zhejiang</strain>
    </source>
</reference>
<dbReference type="PANTHER" id="PTHR43607:SF1">
    <property type="entry name" value="H(+)-TRANSPORTING TWO-SECTOR ATPASE"/>
    <property type="match status" value="1"/>
</dbReference>
<dbReference type="EMBL" id="KN750254">
    <property type="protein sequence ID" value="KIH50260.1"/>
    <property type="molecule type" value="Genomic_DNA"/>
</dbReference>
<comment type="similarity">
    <text evidence="1">Belongs to the ATPase alpha/beta chains family.</text>
</comment>
<evidence type="ECO:0000256" key="3">
    <source>
        <dbReference type="ARBA" id="ARBA00022448"/>
    </source>
</evidence>
<dbReference type="GO" id="GO:0046034">
    <property type="term" value="P:ATP metabolic process"/>
    <property type="evidence" value="ECO:0007669"/>
    <property type="project" value="InterPro"/>
</dbReference>
<gene>
    <name evidence="9" type="ORF">ANCDUO_19662</name>
    <name evidence="8" type="ORF">ANCDUO_20446</name>
</gene>
<accession>A0A0C2FS34</accession>
<dbReference type="OrthoDB" id="1676488at2759"/>
<evidence type="ECO:0000313" key="10">
    <source>
        <dbReference type="Proteomes" id="UP000054047"/>
    </source>
</evidence>
<dbReference type="GO" id="GO:0005524">
    <property type="term" value="F:ATP binding"/>
    <property type="evidence" value="ECO:0007669"/>
    <property type="project" value="UniProtKB-KW"/>
</dbReference>
<dbReference type="EMBL" id="KN753282">
    <property type="protein sequence ID" value="KIH49479.1"/>
    <property type="molecule type" value="Genomic_DNA"/>
</dbReference>
<dbReference type="EC" id="7.1.2.2" evidence="2"/>
<evidence type="ECO:0000313" key="8">
    <source>
        <dbReference type="EMBL" id="KIH49479.1"/>
    </source>
</evidence>
<organism evidence="8 10">
    <name type="scientific">Ancylostoma duodenale</name>
    <dbReference type="NCBI Taxonomy" id="51022"/>
    <lineage>
        <taxon>Eukaryota</taxon>
        <taxon>Metazoa</taxon>
        <taxon>Ecdysozoa</taxon>
        <taxon>Nematoda</taxon>
        <taxon>Chromadorea</taxon>
        <taxon>Rhabditida</taxon>
        <taxon>Rhabditina</taxon>
        <taxon>Rhabditomorpha</taxon>
        <taxon>Strongyloidea</taxon>
        <taxon>Ancylostomatidae</taxon>
        <taxon>Ancylostomatinae</taxon>
        <taxon>Ancylostoma</taxon>
    </lineage>
</organism>
<protein>
    <recommendedName>
        <fullName evidence="2">H(+)-transporting two-sector ATPase</fullName>
        <ecNumber evidence="2">7.1.2.2</ecNumber>
    </recommendedName>
</protein>
<dbReference type="PANTHER" id="PTHR43607">
    <property type="entry name" value="V-TYPE PROTON ATPASE CATALYTIC SUBUNIT A"/>
    <property type="match status" value="1"/>
</dbReference>
<dbReference type="GO" id="GO:0046961">
    <property type="term" value="F:proton-transporting ATPase activity, rotational mechanism"/>
    <property type="evidence" value="ECO:0007669"/>
    <property type="project" value="InterPro"/>
</dbReference>
<keyword evidence="6" id="KW-1278">Translocase</keyword>
<evidence type="ECO:0000256" key="1">
    <source>
        <dbReference type="ARBA" id="ARBA00008936"/>
    </source>
</evidence>
<evidence type="ECO:0000256" key="7">
    <source>
        <dbReference type="ARBA" id="ARBA00023065"/>
    </source>
</evidence>
<keyword evidence="10" id="KW-1185">Reference proteome</keyword>
<evidence type="ECO:0000313" key="9">
    <source>
        <dbReference type="EMBL" id="KIH50260.1"/>
    </source>
</evidence>
<proteinExistence type="inferred from homology"/>
<evidence type="ECO:0000256" key="4">
    <source>
        <dbReference type="ARBA" id="ARBA00022741"/>
    </source>
</evidence>
<evidence type="ECO:0000256" key="5">
    <source>
        <dbReference type="ARBA" id="ARBA00022840"/>
    </source>
</evidence>
<dbReference type="Proteomes" id="UP000054047">
    <property type="component" value="Unassembled WGS sequence"/>
</dbReference>